<accession>A0A8T2UUM0</accession>
<evidence type="ECO:0000259" key="2">
    <source>
        <dbReference type="Pfam" id="PF05368"/>
    </source>
</evidence>
<dbReference type="GO" id="GO:0044550">
    <property type="term" value="P:secondary metabolite biosynthetic process"/>
    <property type="evidence" value="ECO:0007669"/>
    <property type="project" value="UniProtKB-ARBA"/>
</dbReference>
<protein>
    <recommendedName>
        <fullName evidence="2">NmrA-like domain-containing protein</fullName>
    </recommendedName>
</protein>
<dbReference type="Gene3D" id="3.90.25.10">
    <property type="entry name" value="UDP-galactose 4-epimerase, domain 1"/>
    <property type="match status" value="1"/>
</dbReference>
<proteinExistence type="inferred from homology"/>
<dbReference type="SUPFAM" id="SSF51735">
    <property type="entry name" value="NAD(P)-binding Rossmann-fold domains"/>
    <property type="match status" value="1"/>
</dbReference>
<dbReference type="PANTHER" id="PTHR43349">
    <property type="entry name" value="PINORESINOL REDUCTASE-RELATED"/>
    <property type="match status" value="1"/>
</dbReference>
<dbReference type="Proteomes" id="UP000825935">
    <property type="component" value="Chromosome 4"/>
</dbReference>
<comment type="caution">
    <text evidence="3">The sequence shown here is derived from an EMBL/GenBank/DDBJ whole genome shotgun (WGS) entry which is preliminary data.</text>
</comment>
<comment type="similarity">
    <text evidence="1">Belongs to the NmrA-type oxidoreductase family. Isoflavone reductase subfamily.</text>
</comment>
<dbReference type="EMBL" id="CM035409">
    <property type="protein sequence ID" value="KAH7438370.1"/>
    <property type="molecule type" value="Genomic_DNA"/>
</dbReference>
<dbReference type="GO" id="GO:0010283">
    <property type="term" value="F:pinoresinol reductase activity"/>
    <property type="evidence" value="ECO:0007669"/>
    <property type="project" value="UniProtKB-ARBA"/>
</dbReference>
<organism evidence="3 4">
    <name type="scientific">Ceratopteris richardii</name>
    <name type="common">Triangle waterfern</name>
    <dbReference type="NCBI Taxonomy" id="49495"/>
    <lineage>
        <taxon>Eukaryota</taxon>
        <taxon>Viridiplantae</taxon>
        <taxon>Streptophyta</taxon>
        <taxon>Embryophyta</taxon>
        <taxon>Tracheophyta</taxon>
        <taxon>Polypodiopsida</taxon>
        <taxon>Polypodiidae</taxon>
        <taxon>Polypodiales</taxon>
        <taxon>Pteridineae</taxon>
        <taxon>Pteridaceae</taxon>
        <taxon>Parkerioideae</taxon>
        <taxon>Ceratopteris</taxon>
    </lineage>
</organism>
<keyword evidence="4" id="KW-1185">Reference proteome</keyword>
<evidence type="ECO:0000313" key="4">
    <source>
        <dbReference type="Proteomes" id="UP000825935"/>
    </source>
</evidence>
<dbReference type="PANTHER" id="PTHR43349:SF4">
    <property type="entry name" value="PINORESINOL REDUCTASE 1-RELATED"/>
    <property type="match status" value="1"/>
</dbReference>
<gene>
    <name evidence="3" type="ORF">KP509_04G012300</name>
</gene>
<dbReference type="AlphaFoldDB" id="A0A8T2UUM0"/>
<dbReference type="InterPro" id="IPR036291">
    <property type="entry name" value="NAD(P)-bd_dom_sf"/>
</dbReference>
<dbReference type="Gene3D" id="3.40.50.720">
    <property type="entry name" value="NAD(P)-binding Rossmann-like Domain"/>
    <property type="match status" value="1"/>
</dbReference>
<dbReference type="Pfam" id="PF05368">
    <property type="entry name" value="NmrA"/>
    <property type="match status" value="1"/>
</dbReference>
<sequence>MDADKFLDCPPPTGDVFVCKRKIRRSIEDAHIPFTYVSANCLAGWFLSGLGQMGRFMPPEENVMIYGDGNQKVIWVREEDVAAYAIKTIDDDRTTNKTVYIRPQLNILSQNEVVQLWEKIQGRTLKKQFIQEQSWVERLKESMSTEEKYVMGFFHLIFFQGKTYNIDIGEDALEASSIYPDHQYETVEEYLSLLSESSL</sequence>
<feature type="domain" description="NmrA-like" evidence="2">
    <location>
        <begin position="12"/>
        <end position="191"/>
    </location>
</feature>
<evidence type="ECO:0000313" key="3">
    <source>
        <dbReference type="EMBL" id="KAH7438370.1"/>
    </source>
</evidence>
<dbReference type="InterPro" id="IPR050608">
    <property type="entry name" value="NmrA-type/Isoflavone_red_sf"/>
</dbReference>
<dbReference type="InterPro" id="IPR008030">
    <property type="entry name" value="NmrA-like"/>
</dbReference>
<dbReference type="OrthoDB" id="419598at2759"/>
<reference evidence="3" key="1">
    <citation type="submission" date="2021-08" db="EMBL/GenBank/DDBJ databases">
        <title>WGS assembly of Ceratopteris richardii.</title>
        <authorList>
            <person name="Marchant D.B."/>
            <person name="Chen G."/>
            <person name="Jenkins J."/>
            <person name="Shu S."/>
            <person name="Leebens-Mack J."/>
            <person name="Grimwood J."/>
            <person name="Schmutz J."/>
            <person name="Soltis P."/>
            <person name="Soltis D."/>
            <person name="Chen Z.-H."/>
        </authorList>
    </citation>
    <scope>NUCLEOTIDE SEQUENCE</scope>
    <source>
        <strain evidence="3">Whitten #5841</strain>
        <tissue evidence="3">Leaf</tissue>
    </source>
</reference>
<name>A0A8T2UUM0_CERRI</name>
<evidence type="ECO:0000256" key="1">
    <source>
        <dbReference type="ARBA" id="ARBA00005725"/>
    </source>
</evidence>